<keyword evidence="5" id="KW-0804">Transcription</keyword>
<dbReference type="CDD" id="cd12148">
    <property type="entry name" value="fungal_TF_MHR"/>
    <property type="match status" value="1"/>
</dbReference>
<dbReference type="OMA" id="AWTRIML"/>
<organism evidence="9 10">
    <name type="scientific">Aspergillus clavatus (strain ATCC 1007 / CBS 513.65 / DSM 816 / NCTC 3887 / NRRL 1 / QM 1276 / 107)</name>
    <dbReference type="NCBI Taxonomy" id="344612"/>
    <lineage>
        <taxon>Eukaryota</taxon>
        <taxon>Fungi</taxon>
        <taxon>Dikarya</taxon>
        <taxon>Ascomycota</taxon>
        <taxon>Pezizomycotina</taxon>
        <taxon>Eurotiomycetes</taxon>
        <taxon>Eurotiomycetidae</taxon>
        <taxon>Eurotiales</taxon>
        <taxon>Aspergillaceae</taxon>
        <taxon>Aspergillus</taxon>
        <taxon>Aspergillus subgen. Fumigati</taxon>
    </lineage>
</organism>
<name>A1CK32_ASPCL</name>
<evidence type="ECO:0000313" key="9">
    <source>
        <dbReference type="EMBL" id="EAW09506.1"/>
    </source>
</evidence>
<dbReference type="AlphaFoldDB" id="A1CK32"/>
<dbReference type="eggNOG" id="ENOG502QVPF">
    <property type="taxonomic scope" value="Eukaryota"/>
</dbReference>
<evidence type="ECO:0000256" key="7">
    <source>
        <dbReference type="SAM" id="MobiDB-lite"/>
    </source>
</evidence>
<dbReference type="PROSITE" id="PS00463">
    <property type="entry name" value="ZN2_CY6_FUNGAL_1"/>
    <property type="match status" value="1"/>
</dbReference>
<proteinExistence type="predicted"/>
<evidence type="ECO:0000256" key="2">
    <source>
        <dbReference type="ARBA" id="ARBA00022723"/>
    </source>
</evidence>
<dbReference type="GO" id="GO:0006351">
    <property type="term" value="P:DNA-templated transcription"/>
    <property type="evidence" value="ECO:0007669"/>
    <property type="project" value="InterPro"/>
</dbReference>
<feature type="region of interest" description="Disordered" evidence="7">
    <location>
        <begin position="51"/>
        <end position="79"/>
    </location>
</feature>
<dbReference type="GO" id="GO:0005634">
    <property type="term" value="C:nucleus"/>
    <property type="evidence" value="ECO:0007669"/>
    <property type="project" value="UniProtKB-SubCell"/>
</dbReference>
<feature type="domain" description="Zn(2)-C6 fungal-type" evidence="8">
    <location>
        <begin position="16"/>
        <end position="46"/>
    </location>
</feature>
<dbReference type="Pfam" id="PF04082">
    <property type="entry name" value="Fungal_trans"/>
    <property type="match status" value="1"/>
</dbReference>
<evidence type="ECO:0000256" key="5">
    <source>
        <dbReference type="ARBA" id="ARBA00023163"/>
    </source>
</evidence>
<dbReference type="GeneID" id="4702744"/>
<gene>
    <name evidence="9" type="ORF">ACLA_037110</name>
</gene>
<keyword evidence="2" id="KW-0479">Metal-binding</keyword>
<dbReference type="EMBL" id="DS027056">
    <property type="protein sequence ID" value="EAW09506.1"/>
    <property type="molecule type" value="Genomic_DNA"/>
</dbReference>
<evidence type="ECO:0000313" key="10">
    <source>
        <dbReference type="Proteomes" id="UP000006701"/>
    </source>
</evidence>
<dbReference type="RefSeq" id="XP_001270932.1">
    <property type="nucleotide sequence ID" value="XM_001270931.1"/>
</dbReference>
<keyword evidence="3" id="KW-0805">Transcription regulation</keyword>
<accession>A1CK32</accession>
<dbReference type="PROSITE" id="PS50048">
    <property type="entry name" value="ZN2_CY6_FUNGAL_2"/>
    <property type="match status" value="1"/>
</dbReference>
<dbReference type="InterPro" id="IPR007219">
    <property type="entry name" value="XnlR_reg_dom"/>
</dbReference>
<dbReference type="KEGG" id="act:ACLA_037110"/>
<keyword evidence="4" id="KW-0238">DNA-binding</keyword>
<dbReference type="Proteomes" id="UP000006701">
    <property type="component" value="Unassembled WGS sequence"/>
</dbReference>
<keyword evidence="6" id="KW-0539">Nucleus</keyword>
<keyword evidence="10" id="KW-1185">Reference proteome</keyword>
<evidence type="ECO:0000256" key="4">
    <source>
        <dbReference type="ARBA" id="ARBA00023125"/>
    </source>
</evidence>
<dbReference type="OrthoDB" id="4456959at2759"/>
<dbReference type="InterPro" id="IPR001138">
    <property type="entry name" value="Zn2Cys6_DnaBD"/>
</dbReference>
<comment type="subcellular location">
    <subcellularLocation>
        <location evidence="1">Nucleus</location>
    </subcellularLocation>
</comment>
<dbReference type="PANTHER" id="PTHR31001:SF40">
    <property type="entry name" value="ZN(II)2CYS6 TRANSCRIPTION FACTOR (EUROFUNG)"/>
    <property type="match status" value="1"/>
</dbReference>
<evidence type="ECO:0000256" key="6">
    <source>
        <dbReference type="ARBA" id="ARBA00023242"/>
    </source>
</evidence>
<dbReference type="HOGENOM" id="CLU_018877_0_0_1"/>
<dbReference type="SUPFAM" id="SSF57701">
    <property type="entry name" value="Zn2/Cys6 DNA-binding domain"/>
    <property type="match status" value="1"/>
</dbReference>
<dbReference type="InterPro" id="IPR036864">
    <property type="entry name" value="Zn2-C6_fun-type_DNA-bd_sf"/>
</dbReference>
<dbReference type="PANTHER" id="PTHR31001">
    <property type="entry name" value="UNCHARACTERIZED TRANSCRIPTIONAL REGULATORY PROTEIN"/>
    <property type="match status" value="1"/>
</dbReference>
<dbReference type="VEuPathDB" id="FungiDB:ACLA_037110"/>
<dbReference type="Gene3D" id="4.10.240.10">
    <property type="entry name" value="Zn(2)-C6 fungal-type DNA-binding domain"/>
    <property type="match status" value="1"/>
</dbReference>
<evidence type="ECO:0000256" key="1">
    <source>
        <dbReference type="ARBA" id="ARBA00004123"/>
    </source>
</evidence>
<dbReference type="CDD" id="cd00067">
    <property type="entry name" value="GAL4"/>
    <property type="match status" value="1"/>
</dbReference>
<dbReference type="InterPro" id="IPR050613">
    <property type="entry name" value="Sec_Metabolite_Reg"/>
</dbReference>
<dbReference type="SMART" id="SM00066">
    <property type="entry name" value="GAL4"/>
    <property type="match status" value="1"/>
</dbReference>
<sequence length="667" mass="73413">MPAPKRPIRKPRVSLSCIVCRRRKVRCGREQPECANCVRMQETCVYQAMRRDESTGRVRPASPQDHPGRSSEPTACPIPAPLQRGRGHLSLRRGGQVRYIGPTFWGLVAGKESLSDDFFDESRHVPPGLPLPHISSMSMLNLLRSLPTKPVSDALLESFFGAVWPLSPLLHLPSLQTDYDRFWDWCRHSGSAMPPEDLREDPSWFCLLFAVLYCGASAAPVASWTAPNLQGLQKETTVSQLERAYTTCLSLCRHLEHPTMHTLVSTLLTGPFRDRPFEPMRNLVQRSTTVRVAQLMGLHRGDAWSALSPVDQGIRRRVWWHIVGLDVQSSIATGMDLCCGPEALEAVRMVDDAADEAMIYATGRSLTARVQARLVADLQNPQGPTKDGRDALVADATQLLQNLDALLGRVPTLGIPESSDISSRLAGDASPPFTHPPWYTGDASQPTVFAAWTRIMLTLLKSEVAILLRKAFLVPPDRTNPQSRTSWMSLTSEGANSIAQLCLKYLRVYLQLSQTPAFSPYAWFCCSHHGPLQCVFIILTYLTSFSDSEDALLFLSCVDETLHHFKTHCQIPGSSPPTNEGKMRVPSAIQVLVELRERLDSSLGVHSAPSSTTGLLVTANIKAGPPKSAWMAEGDSGLDMSPLAPLLDLEAWASSLIMGSDSILGPF</sequence>
<dbReference type="GO" id="GO:0003677">
    <property type="term" value="F:DNA binding"/>
    <property type="evidence" value="ECO:0007669"/>
    <property type="project" value="UniProtKB-KW"/>
</dbReference>
<dbReference type="GO" id="GO:0008270">
    <property type="term" value="F:zinc ion binding"/>
    <property type="evidence" value="ECO:0007669"/>
    <property type="project" value="InterPro"/>
</dbReference>
<evidence type="ECO:0000259" key="8">
    <source>
        <dbReference type="PROSITE" id="PS50048"/>
    </source>
</evidence>
<protein>
    <submittedName>
        <fullName evidence="9">C6 zinc finger domain protein</fullName>
    </submittedName>
</protein>
<evidence type="ECO:0000256" key="3">
    <source>
        <dbReference type="ARBA" id="ARBA00023015"/>
    </source>
</evidence>
<reference evidence="9 10" key="1">
    <citation type="journal article" date="2008" name="PLoS Genet.">
        <title>Genomic islands in the pathogenic filamentous fungus Aspergillus fumigatus.</title>
        <authorList>
            <person name="Fedorova N.D."/>
            <person name="Khaldi N."/>
            <person name="Joardar V.S."/>
            <person name="Maiti R."/>
            <person name="Amedeo P."/>
            <person name="Anderson M.J."/>
            <person name="Crabtree J."/>
            <person name="Silva J.C."/>
            <person name="Badger J.H."/>
            <person name="Albarraq A."/>
            <person name="Angiuoli S."/>
            <person name="Bussey H."/>
            <person name="Bowyer P."/>
            <person name="Cotty P.J."/>
            <person name="Dyer P.S."/>
            <person name="Egan A."/>
            <person name="Galens K."/>
            <person name="Fraser-Liggett C.M."/>
            <person name="Haas B.J."/>
            <person name="Inman J.M."/>
            <person name="Kent R."/>
            <person name="Lemieux S."/>
            <person name="Malavazi I."/>
            <person name="Orvis J."/>
            <person name="Roemer T."/>
            <person name="Ronning C.M."/>
            <person name="Sundaram J.P."/>
            <person name="Sutton G."/>
            <person name="Turner G."/>
            <person name="Venter J.C."/>
            <person name="White O.R."/>
            <person name="Whitty B.R."/>
            <person name="Youngman P."/>
            <person name="Wolfe K.H."/>
            <person name="Goldman G.H."/>
            <person name="Wortman J.R."/>
            <person name="Jiang B."/>
            <person name="Denning D.W."/>
            <person name="Nierman W.C."/>
        </authorList>
    </citation>
    <scope>NUCLEOTIDE SEQUENCE [LARGE SCALE GENOMIC DNA]</scope>
    <source>
        <strain evidence="10">ATCC 1007 / CBS 513.65 / DSM 816 / NCTC 3887 / NRRL 1</strain>
    </source>
</reference>
<dbReference type="GO" id="GO:0000981">
    <property type="term" value="F:DNA-binding transcription factor activity, RNA polymerase II-specific"/>
    <property type="evidence" value="ECO:0007669"/>
    <property type="project" value="InterPro"/>
</dbReference>
<dbReference type="Pfam" id="PF00172">
    <property type="entry name" value="Zn_clus"/>
    <property type="match status" value="1"/>
</dbReference>